<dbReference type="Pfam" id="PF23321">
    <property type="entry name" value="R1_ABCA1"/>
    <property type="match status" value="1"/>
</dbReference>
<evidence type="ECO:0000256" key="1">
    <source>
        <dbReference type="ARBA" id="ARBA00004141"/>
    </source>
</evidence>
<keyword evidence="7 9" id="KW-0472">Membrane</keyword>
<dbReference type="InterPro" id="IPR027417">
    <property type="entry name" value="P-loop_NTPase"/>
</dbReference>
<evidence type="ECO:0000313" key="12">
    <source>
        <dbReference type="Proteomes" id="UP001623349"/>
    </source>
</evidence>
<feature type="transmembrane region" description="Helical" evidence="9">
    <location>
        <begin position="1067"/>
        <end position="1090"/>
    </location>
</feature>
<evidence type="ECO:0000313" key="11">
    <source>
        <dbReference type="EMBL" id="GAB1285063.1"/>
    </source>
</evidence>
<keyword evidence="12" id="KW-1185">Reference proteome</keyword>
<dbReference type="Proteomes" id="UP001623349">
    <property type="component" value="Unassembled WGS sequence"/>
</dbReference>
<dbReference type="SMART" id="SM00382">
    <property type="entry name" value="AAA"/>
    <property type="match status" value="2"/>
</dbReference>
<dbReference type="InterPro" id="IPR026082">
    <property type="entry name" value="ABCA"/>
</dbReference>
<dbReference type="PANTHER" id="PTHR19229:SF29">
    <property type="entry name" value="GLUCOSYLCERAMIDE TRANSPORTER ABCA12"/>
    <property type="match status" value="1"/>
</dbReference>
<comment type="caution">
    <text evidence="11">The sequence shown here is derived from an EMBL/GenBank/DDBJ whole genome shotgun (WGS) entry which is preliminary data.</text>
</comment>
<evidence type="ECO:0000256" key="8">
    <source>
        <dbReference type="SAM" id="MobiDB-lite"/>
    </source>
</evidence>
<gene>
    <name evidence="11" type="ORF">APTSU1_000029300</name>
</gene>
<feature type="transmembrane region" description="Helical" evidence="9">
    <location>
        <begin position="2067"/>
        <end position="2089"/>
    </location>
</feature>
<feature type="region of interest" description="Disordered" evidence="8">
    <location>
        <begin position="98"/>
        <end position="119"/>
    </location>
</feature>
<evidence type="ECO:0000256" key="4">
    <source>
        <dbReference type="ARBA" id="ARBA00022741"/>
    </source>
</evidence>
<dbReference type="InterPro" id="IPR013525">
    <property type="entry name" value="ABC2_TM"/>
</dbReference>
<dbReference type="InterPro" id="IPR017871">
    <property type="entry name" value="ABC_transporter-like_CS"/>
</dbReference>
<keyword evidence="3 9" id="KW-0812">Transmembrane</keyword>
<feature type="transmembrane region" description="Helical" evidence="9">
    <location>
        <begin position="1111"/>
        <end position="1133"/>
    </location>
</feature>
<dbReference type="PROSITE" id="PS00211">
    <property type="entry name" value="ABC_TRANSPORTER_1"/>
    <property type="match status" value="1"/>
</dbReference>
<feature type="region of interest" description="Disordered" evidence="8">
    <location>
        <begin position="1721"/>
        <end position="1743"/>
    </location>
</feature>
<feature type="compositionally biased region" description="Polar residues" evidence="8">
    <location>
        <begin position="98"/>
        <end position="115"/>
    </location>
</feature>
<dbReference type="Pfam" id="PF12698">
    <property type="entry name" value="ABC2_membrane_3"/>
    <property type="match status" value="2"/>
</dbReference>
<evidence type="ECO:0000259" key="10">
    <source>
        <dbReference type="PROSITE" id="PS50893"/>
    </source>
</evidence>
<feature type="transmembrane region" description="Helical" evidence="9">
    <location>
        <begin position="2179"/>
        <end position="2203"/>
    </location>
</feature>
<name>A0ABQ0ED42_APOSI</name>
<feature type="transmembrane region" description="Helical" evidence="9">
    <location>
        <begin position="1250"/>
        <end position="1271"/>
    </location>
</feature>
<evidence type="ECO:0000256" key="7">
    <source>
        <dbReference type="ARBA" id="ARBA00023136"/>
    </source>
</evidence>
<dbReference type="Gene3D" id="3.40.50.300">
    <property type="entry name" value="P-loop containing nucleotide triphosphate hydrolases"/>
    <property type="match status" value="2"/>
</dbReference>
<evidence type="ECO:0000256" key="2">
    <source>
        <dbReference type="ARBA" id="ARBA00022448"/>
    </source>
</evidence>
<feature type="compositionally biased region" description="Polar residues" evidence="8">
    <location>
        <begin position="1728"/>
        <end position="1743"/>
    </location>
</feature>
<keyword evidence="5" id="KW-0067">ATP-binding</keyword>
<sequence length="2643" mass="297859">MLWTLVLILWPVIIFIILAITRTKFPPTAKPTCYLAPRNLPSTGFFPFLQTLLCDTDSKCKDTPYGPRDLLRRKGIDGTLFKESEILKKSSNLKRDSNLSLGSTQVPGRSHTSLATVPPRPSYDLEGMGTENFNGSQVLTRILDLEKLLKQNSTPEDIRRELCESYPGYTANYAFSWATLGKNVFNKFCLTNMTLLESSLQELKYQVSQMSSDPDNQKRVFQGLVEVLSFFSQVQQRREVWQLLSSLPDVFQNDTSLSGLFGVLQKANRVLLVVQKVYPRVQTDDGFSTLQKSVKHLLNTLDAPTQGDNSTHVWSDAEEQTLSPSSLAAQLLILENFEDAILNISSNSPYSPYLVCVRNMTEDLAKGSPDNLKLLQSTIQFRKSFLQNGSYEDSFPPFLEILKSKLSQLRNLTELLCESETFSSIEKSCQFSNMSFRRLCEDHALHVQLIEAAELGTDLAAGFLYHDNIISAKLRDLLTGDPSKINLNMDWRQLIEMFKNIDLLKEDLRTIGMSNSSIDKLLAIPIPDNRAEIISRVFWLHSCDTNITNPRLEDAMKDFCKLPLPERSHQSYLIGLTLLHYLDIYNFTYKFLLLQIPPQPQLPPLLLRDGKAPLDYHPTLDIQSQQEVFFPRKDQKPMERMMELFIKLREILNQLASGTHPLLDKMRSLRQMHLPRSVPLTQAMYRNTRMNTPAGSFSTISQALCSQGITTEYLTSMLPSSQKPKGNHTKDFLTYKLTKEEIASKYGIPLNATPFCFSLYKDIINMPAGPVIWAFLKPMLLGKILYSPYTPTTKAIMEKSNATLRQLAELREKSQEWMDKSPIFMNSFHLLNQTIPMLQKDNLEPEIGGLAAGDEKLEYKTAVRNTLRNPFVQVFVKFSVGLDAVELLKQIDDLDVLRLKLENNIDIIDQLNTLSSLTVNISSCVLYDRIQAADTVEEMEMVAEQLYKSNELFGSVIFKLPSNRSSHRGLDSENVSLPPIVRYTIRMSLKTAQTTRSIRRKIWAPGPHNSPSHNQIYGRAFIYLQDSIERAIIELQTGRNSQEVAVQVQAVPYPCFMKDNFLTSVSYSLPIVLMVAWVVFIAAFVKKLVYEKDLRLHEYMKMMGVNSCSHFFAWLIESIGFLLVTIAILIVILKFGNILPKTNGFILFLYFSDYSFSVIAMSYLISVFFNNTNIAALIGSLIYVIAFFPFIVLVTVEDELSYVIKVFMSLLSPTAFSYASQYIARYEEQGVGLQWENMYKSPVQDDTTSFGWLCCLILADAFIYFFIAWYVRNVFPGTYGMAAPWYFPVLPSYWKERFGCAEVKQEKSNGLMFTNIMMQTTNASASKTSPDCAFPPNIEPEPKDLQVGVALHGVTKIYGSKTAVDNLNLNFYEGHITSLLGPNGAGKTTTMDLRKEESRTITSYGWFSLSANEMKSKPEIPNYSMLTGLFGATAGTIFVYGKDIKTDLNTVRKNMGVCMQHDVLFSYLTTKEHLLLYGSIKVPHWTKKQLHEEVKRTLKDTGLYSHRHKRVGTLSGGMKRKLSISIALIGGSRVVILDEPSTGVDPCSRRSIWDVISKNKTETPGSRTIILSTHHLDEAEVLSDRIAFLEQGGLRCCGSPFYLKEAFGDGYHLTLTKKKSPNLDANAICDTVAVTAMIQSHLPEAYLKEDIGGELVYVLPPFSTKVSGAYLSLLRALDKGMGKLNIGCYGISDTTVEEVFLNLTKDSQKSGAMSLEHLTQRKVGHPSANGTSTPDDLSVSSSNFTDRDDKVLTRSEKLDGFGLLLKKIMAILIKRFHHTRRNWKGLIAQVVLPIVFVATAMGLGTLRDSSNSYPEIMISPSIYGNSEQTAFYANFDPSTSGLVSALWNFPGIDNVCLNTSDLQCLKKDDLGKWNTSGEAIDNFGVCSCSDNVQFHSTKVTVTAMCENVANMPLRQLAGKLVTCKSRKEFRVLPEECPKFNYSPPHRRTYSSQVVYNLTGKHMENYLISTANHFVQKRYGGWSFGMKLTDDLRFDVTAVPVNRTLAKVWYDPEGYHSLPAYLNSLNNFLLRVNMSEHDAARHGIIMYSHPYPGVQDQEQATISSLIDILVALSILMGYSVTTASFVTYIVREHQTKAKQLQHISGIGVTCYWVTNFIYDMVFYLVPVAFSIGVIAIFKLPAFYSGNNLGAVSLLLLLFGYATFSWMYLLAGLFHETGMAFITYVCVNLFFGINSIVSLSVVYFLSKEKPNDPTLELISETLKRIFLIFPQFCFGYGLIELSQQQAVLDFLKAYGVDYPSETFEMDKLGAMFVALVSQGTMFFLLRLLINEWLIKKLRLFFRKFTSSSIVETVDEDEDVRAERLRVESGAAEFDLVQLHRLTKTYQLIHKKIIAVNNISLGIPAGECFGLLGVNGAGKTTIFKMLTGDIIPSSGNILIRNKSGSLGHVDSHSSLVGYCPQEDALDDLVTVEEHLYFYARVHGIPEKDIKETVHKLLRRLHLMAYKDRPTSMCSYGTKRKLSTALALIGKPSILLLDEPSSGMDPKSKRHLWRIISEEVQNKCSVILTSHSMEECEALCTRLAIMVNGRFQCIGSLQHIKSRFGRGFTVKVHLKNNKVSMETLTKFMQLHFPKTYLKDQHLSMLEYHVPVTAGGVANIFDLLETNKTALNITNFLVSQTTLEELDS</sequence>
<dbReference type="InterPro" id="IPR003439">
    <property type="entry name" value="ABC_transporter-like_ATP-bd"/>
</dbReference>
<feature type="domain" description="ABC transporter" evidence="10">
    <location>
        <begin position="2334"/>
        <end position="2569"/>
    </location>
</feature>
<dbReference type="SUPFAM" id="SSF52540">
    <property type="entry name" value="P-loop containing nucleoside triphosphate hydrolases"/>
    <property type="match status" value="2"/>
</dbReference>
<keyword evidence="2" id="KW-0813">Transport</keyword>
<keyword evidence="4" id="KW-0547">Nucleotide-binding</keyword>
<evidence type="ECO:0000256" key="6">
    <source>
        <dbReference type="ARBA" id="ARBA00022989"/>
    </source>
</evidence>
<feature type="domain" description="ABC transporter" evidence="10">
    <location>
        <begin position="1349"/>
        <end position="1616"/>
    </location>
</feature>
<dbReference type="Pfam" id="PF00005">
    <property type="entry name" value="ABC_tran"/>
    <property type="match status" value="2"/>
</dbReference>
<feature type="transmembrane region" description="Helical" evidence="9">
    <location>
        <begin position="2266"/>
        <end position="2287"/>
    </location>
</feature>
<evidence type="ECO:0000256" key="3">
    <source>
        <dbReference type="ARBA" id="ARBA00022692"/>
    </source>
</evidence>
<dbReference type="InterPro" id="IPR056264">
    <property type="entry name" value="R2_ABCA1-4-like"/>
</dbReference>
<protein>
    <submittedName>
        <fullName evidence="11">Glucosylceramide transporter ABCA12</fullName>
    </submittedName>
</protein>
<dbReference type="PANTHER" id="PTHR19229">
    <property type="entry name" value="ATP-BINDING CASSETTE TRANSPORTER SUBFAMILY A ABCA"/>
    <property type="match status" value="1"/>
</dbReference>
<proteinExistence type="predicted"/>
<organism evidence="11 12">
    <name type="scientific">Apodemus speciosus</name>
    <name type="common">Large Japanese field mouse</name>
    <dbReference type="NCBI Taxonomy" id="105296"/>
    <lineage>
        <taxon>Eukaryota</taxon>
        <taxon>Metazoa</taxon>
        <taxon>Chordata</taxon>
        <taxon>Craniata</taxon>
        <taxon>Vertebrata</taxon>
        <taxon>Euteleostomi</taxon>
        <taxon>Mammalia</taxon>
        <taxon>Eutheria</taxon>
        <taxon>Euarchontoglires</taxon>
        <taxon>Glires</taxon>
        <taxon>Rodentia</taxon>
        <taxon>Myomorpha</taxon>
        <taxon>Muroidea</taxon>
        <taxon>Muridae</taxon>
        <taxon>Murinae</taxon>
        <taxon>Apodemus</taxon>
    </lineage>
</organism>
<evidence type="ECO:0000256" key="5">
    <source>
        <dbReference type="ARBA" id="ARBA00022840"/>
    </source>
</evidence>
<dbReference type="PROSITE" id="PS50893">
    <property type="entry name" value="ABC_TRANSPORTER_2"/>
    <property type="match status" value="2"/>
</dbReference>
<dbReference type="InterPro" id="IPR003593">
    <property type="entry name" value="AAA+_ATPase"/>
</dbReference>
<feature type="transmembrane region" description="Helical" evidence="9">
    <location>
        <begin position="1145"/>
        <end position="1169"/>
    </location>
</feature>
<comment type="subcellular location">
    <subcellularLocation>
        <location evidence="1">Membrane</location>
        <topology evidence="1">Multi-pass membrane protein</topology>
    </subcellularLocation>
</comment>
<feature type="transmembrane region" description="Helical" evidence="9">
    <location>
        <begin position="2123"/>
        <end position="2142"/>
    </location>
</feature>
<accession>A0ABQ0ED42</accession>
<reference evidence="11 12" key="1">
    <citation type="submission" date="2024-08" db="EMBL/GenBank/DDBJ databases">
        <title>The draft genome of Apodemus speciosus.</title>
        <authorList>
            <person name="Nabeshima K."/>
            <person name="Suzuki S."/>
            <person name="Onuma M."/>
        </authorList>
    </citation>
    <scope>NUCLEOTIDE SEQUENCE [LARGE SCALE GENOMIC DNA]</scope>
    <source>
        <strain evidence="11">IB14-021</strain>
    </source>
</reference>
<keyword evidence="6 9" id="KW-1133">Transmembrane helix</keyword>
<feature type="transmembrane region" description="Helical" evidence="9">
    <location>
        <begin position="2149"/>
        <end position="2167"/>
    </location>
</feature>
<dbReference type="CDD" id="cd03263">
    <property type="entry name" value="ABC_subfamily_A"/>
    <property type="match status" value="2"/>
</dbReference>
<feature type="transmembrane region" description="Helical" evidence="9">
    <location>
        <begin position="1176"/>
        <end position="1196"/>
    </location>
</feature>
<evidence type="ECO:0000256" key="9">
    <source>
        <dbReference type="SAM" id="Phobius"/>
    </source>
</evidence>
<dbReference type="EMBL" id="BAAFST010000001">
    <property type="protein sequence ID" value="GAB1285063.1"/>
    <property type="molecule type" value="Genomic_DNA"/>
</dbReference>